<sequence length="774" mass="85709">MEEDRLGEEAAKLLHDDQKADLARIHEIKVKEVELAAARDAQIRMQMDDNVAAEVTADVPLVNTSVETPESADVSATEPSSHHSIYILGRRAKRMAKMKISSSFKHARDPVWHLDSRCSRSMTGVKQYLHKYVEEPGPKVVFGDNSSAPTEGYGSGPTLADLQLLINDESDEDLIDFEDDAGLMAGDDMDTEDVAPESPVTEQHFDAPSPHPEEPKPSSPQQLQHHQDAEPSNSHPQELDDTRPVTEKVLVEFGEYMNEWLYFQMEDANTDRHLEAAASYADFRNSMEAKQTDLKAAYSSTEEKISGMQATLENLAADQGSKFATLLEAFNKIQQEFKDDPVLITKLIEFMDSHKATSKVLSGLPDLFKGVDFQAIQSQQASVLSTLQAQESKISQLSSGYEQLTTKHNELVNCFTDKLAKISATQENMATELSTLKADTSELKGMVSTIIQLLSTPAQSAQVPPSTAPSQSMAPQSTVASTEATASVEGEKLTPTQRLFQQLNPNRQFKDVSQATTTPVTEPSTEVITEAVPIRSFMPGSTVVLTPPILTEATTITTTLPEPIFSTPSQADKGKGIKTTEDSPPKLIMATRKVRRDPEEPVLFEVTLHNGKVFRGTNEEVAAALEEDDKIKNELLSRQEALESQGLAIPKQTTTIGKKRKAIAQEPEDYIAALHCNRAPPTGVKFVPNKVIKVPEYGIFFVDELNEKAFQRISDIHLVETTTLLAYKLMARNYKSPENEEFMLLMDKMMNERPDKHILLTKKAKLELMGIKEV</sequence>
<feature type="region of interest" description="Disordered" evidence="1">
    <location>
        <begin position="460"/>
        <end position="490"/>
    </location>
</feature>
<name>A0A2U1NL65_ARTAN</name>
<accession>A0A2U1NL65</accession>
<evidence type="ECO:0000313" key="3">
    <source>
        <dbReference type="Proteomes" id="UP000245207"/>
    </source>
</evidence>
<keyword evidence="3" id="KW-1185">Reference proteome</keyword>
<feature type="region of interest" description="Disordered" evidence="1">
    <location>
        <begin position="562"/>
        <end position="583"/>
    </location>
</feature>
<reference evidence="2 3" key="1">
    <citation type="journal article" date="2018" name="Mol. Plant">
        <title>The genome of Artemisia annua provides insight into the evolution of Asteraceae family and artemisinin biosynthesis.</title>
        <authorList>
            <person name="Shen Q."/>
            <person name="Zhang L."/>
            <person name="Liao Z."/>
            <person name="Wang S."/>
            <person name="Yan T."/>
            <person name="Shi P."/>
            <person name="Liu M."/>
            <person name="Fu X."/>
            <person name="Pan Q."/>
            <person name="Wang Y."/>
            <person name="Lv Z."/>
            <person name="Lu X."/>
            <person name="Zhang F."/>
            <person name="Jiang W."/>
            <person name="Ma Y."/>
            <person name="Chen M."/>
            <person name="Hao X."/>
            <person name="Li L."/>
            <person name="Tang Y."/>
            <person name="Lv G."/>
            <person name="Zhou Y."/>
            <person name="Sun X."/>
            <person name="Brodelius P.E."/>
            <person name="Rose J.K.C."/>
            <person name="Tang K."/>
        </authorList>
    </citation>
    <scope>NUCLEOTIDE SEQUENCE [LARGE SCALE GENOMIC DNA]</scope>
    <source>
        <strain evidence="3">cv. Huhao1</strain>
        <tissue evidence="2">Leaf</tissue>
    </source>
</reference>
<dbReference type="EMBL" id="PKPP01002603">
    <property type="protein sequence ID" value="PWA74200.1"/>
    <property type="molecule type" value="Genomic_DNA"/>
</dbReference>
<evidence type="ECO:0000256" key="1">
    <source>
        <dbReference type="SAM" id="MobiDB-lite"/>
    </source>
</evidence>
<feature type="region of interest" description="Disordered" evidence="1">
    <location>
        <begin position="183"/>
        <end position="244"/>
    </location>
</feature>
<feature type="compositionally biased region" description="Acidic residues" evidence="1">
    <location>
        <begin position="183"/>
        <end position="195"/>
    </location>
</feature>
<dbReference type="Proteomes" id="UP000245207">
    <property type="component" value="Unassembled WGS sequence"/>
</dbReference>
<dbReference type="OrthoDB" id="1932348at2759"/>
<organism evidence="2 3">
    <name type="scientific">Artemisia annua</name>
    <name type="common">Sweet wormwood</name>
    <dbReference type="NCBI Taxonomy" id="35608"/>
    <lineage>
        <taxon>Eukaryota</taxon>
        <taxon>Viridiplantae</taxon>
        <taxon>Streptophyta</taxon>
        <taxon>Embryophyta</taxon>
        <taxon>Tracheophyta</taxon>
        <taxon>Spermatophyta</taxon>
        <taxon>Magnoliopsida</taxon>
        <taxon>eudicotyledons</taxon>
        <taxon>Gunneridae</taxon>
        <taxon>Pentapetalae</taxon>
        <taxon>asterids</taxon>
        <taxon>campanulids</taxon>
        <taxon>Asterales</taxon>
        <taxon>Asteraceae</taxon>
        <taxon>Asteroideae</taxon>
        <taxon>Anthemideae</taxon>
        <taxon>Artemisiinae</taxon>
        <taxon>Artemisia</taxon>
    </lineage>
</organism>
<protein>
    <submittedName>
        <fullName evidence="2">Uncharacterized protein</fullName>
    </submittedName>
</protein>
<gene>
    <name evidence="2" type="ORF">CTI12_AA254480</name>
</gene>
<feature type="compositionally biased region" description="Polar residues" evidence="1">
    <location>
        <begin position="460"/>
        <end position="485"/>
    </location>
</feature>
<evidence type="ECO:0000313" key="2">
    <source>
        <dbReference type="EMBL" id="PWA74200.1"/>
    </source>
</evidence>
<proteinExistence type="predicted"/>
<feature type="compositionally biased region" description="Basic and acidic residues" evidence="1">
    <location>
        <begin position="572"/>
        <end position="583"/>
    </location>
</feature>
<dbReference type="AlphaFoldDB" id="A0A2U1NL65"/>
<comment type="caution">
    <text evidence="2">The sequence shown here is derived from an EMBL/GenBank/DDBJ whole genome shotgun (WGS) entry which is preliminary data.</text>
</comment>